<evidence type="ECO:0000256" key="1">
    <source>
        <dbReference type="ARBA" id="ARBA00004236"/>
    </source>
</evidence>
<feature type="domain" description="Glycosyltransferase 2-like" evidence="10">
    <location>
        <begin position="15"/>
        <end position="153"/>
    </location>
</feature>
<evidence type="ECO:0000256" key="9">
    <source>
        <dbReference type="ARBA" id="ARBA00040345"/>
    </source>
</evidence>
<dbReference type="EMBL" id="BAABDC010000002">
    <property type="protein sequence ID" value="GAA3703070.1"/>
    <property type="molecule type" value="Genomic_DNA"/>
</dbReference>
<dbReference type="Pfam" id="PF00535">
    <property type="entry name" value="Glycos_transf_2"/>
    <property type="match status" value="1"/>
</dbReference>
<dbReference type="Gene3D" id="3.90.550.10">
    <property type="entry name" value="Spore Coat Polysaccharide Biosynthesis Protein SpsA, Chain A"/>
    <property type="match status" value="1"/>
</dbReference>
<keyword evidence="4" id="KW-0808">Transferase</keyword>
<dbReference type="CDD" id="cd00761">
    <property type="entry name" value="Glyco_tranf_GTA_type"/>
    <property type="match status" value="1"/>
</dbReference>
<comment type="similarity">
    <text evidence="8">Belongs to the glycosyltransferase 2 family. CrtQ subfamily.</text>
</comment>
<keyword evidence="3" id="KW-0328">Glycosyltransferase</keyword>
<sequence length="244" mass="26377">MTAVSPPAHLTHMHVVVPANDEEELLPRTLRTLHEAVAELRRVRPRITARVTLVLDACTDGSRELVLRHRDVRPVEVTYRCVGAARAHGVMVATAHVPGWQRGSHWLANTDADCAVPRDWLVRQAILADAGVDLVTGTVEPDSDELAPGVLAQWRALHELRDGHHHVHGANLGVRLSTYVDSGGFEPTPLHEDLGLVERVRASGATCVASSALHLRTSGRLRGRAPGGFAHFLSELEPGTSLAG</sequence>
<dbReference type="RefSeq" id="WP_344944985.1">
    <property type="nucleotide sequence ID" value="NZ_BAABDC010000002.1"/>
</dbReference>
<keyword evidence="5" id="KW-0472">Membrane</keyword>
<dbReference type="InterPro" id="IPR001173">
    <property type="entry name" value="Glyco_trans_2-like"/>
</dbReference>
<comment type="caution">
    <text evidence="11">The sequence shown here is derived from an EMBL/GenBank/DDBJ whole genome shotgun (WGS) entry which is preliminary data.</text>
</comment>
<keyword evidence="12" id="KW-1185">Reference proteome</keyword>
<evidence type="ECO:0000259" key="10">
    <source>
        <dbReference type="Pfam" id="PF00535"/>
    </source>
</evidence>
<evidence type="ECO:0000256" key="2">
    <source>
        <dbReference type="ARBA" id="ARBA00022475"/>
    </source>
</evidence>
<evidence type="ECO:0000256" key="7">
    <source>
        <dbReference type="ARBA" id="ARBA00037904"/>
    </source>
</evidence>
<accession>A0ABP7DAH8</accession>
<protein>
    <recommendedName>
        <fullName evidence="9">4,4'-diaponeurosporenoate glycosyltransferase</fullName>
    </recommendedName>
</protein>
<dbReference type="Proteomes" id="UP001501468">
    <property type="component" value="Unassembled WGS sequence"/>
</dbReference>
<evidence type="ECO:0000256" key="8">
    <source>
        <dbReference type="ARBA" id="ARBA00038120"/>
    </source>
</evidence>
<reference evidence="12" key="1">
    <citation type="journal article" date="2019" name="Int. J. Syst. Evol. Microbiol.">
        <title>The Global Catalogue of Microorganisms (GCM) 10K type strain sequencing project: providing services to taxonomists for standard genome sequencing and annotation.</title>
        <authorList>
            <consortium name="The Broad Institute Genomics Platform"/>
            <consortium name="The Broad Institute Genome Sequencing Center for Infectious Disease"/>
            <person name="Wu L."/>
            <person name="Ma J."/>
        </authorList>
    </citation>
    <scope>NUCLEOTIDE SEQUENCE [LARGE SCALE GENOMIC DNA]</scope>
    <source>
        <strain evidence="12">JCM 17125</strain>
    </source>
</reference>
<comment type="pathway">
    <text evidence="7">Carotenoid biosynthesis; staphyloxanthin biosynthesis; staphyloxanthin from farnesyl diphosphate: step 4/5.</text>
</comment>
<evidence type="ECO:0000256" key="4">
    <source>
        <dbReference type="ARBA" id="ARBA00022679"/>
    </source>
</evidence>
<comment type="subcellular location">
    <subcellularLocation>
        <location evidence="1">Cell membrane</location>
    </subcellularLocation>
</comment>
<dbReference type="SUPFAM" id="SSF53448">
    <property type="entry name" value="Nucleotide-diphospho-sugar transferases"/>
    <property type="match status" value="1"/>
</dbReference>
<evidence type="ECO:0000313" key="12">
    <source>
        <dbReference type="Proteomes" id="UP001501468"/>
    </source>
</evidence>
<evidence type="ECO:0000313" key="11">
    <source>
        <dbReference type="EMBL" id="GAA3703070.1"/>
    </source>
</evidence>
<evidence type="ECO:0000256" key="6">
    <source>
        <dbReference type="ARBA" id="ARBA00037281"/>
    </source>
</evidence>
<dbReference type="InterPro" id="IPR029044">
    <property type="entry name" value="Nucleotide-diphossugar_trans"/>
</dbReference>
<dbReference type="PANTHER" id="PTHR43646:SF2">
    <property type="entry name" value="GLYCOSYLTRANSFERASE 2-LIKE DOMAIN-CONTAINING PROTEIN"/>
    <property type="match status" value="1"/>
</dbReference>
<gene>
    <name evidence="11" type="ORF">GCM10022399_19420</name>
</gene>
<keyword evidence="2" id="KW-1003">Cell membrane</keyword>
<comment type="function">
    <text evidence="6">Catalyzes the glycosylation of 4,4'-diaponeurosporenoate, i.e. the esterification of glucose at the C1'' position with the carboxyl group of 4,4'-diaponeurosporenic acid, to form glycosyl-4,4'-diaponeurosporenoate. This is a step in the biosynthesis of staphyloxanthin, an orange pigment present in most staphylococci strains.</text>
</comment>
<organism evidence="11 12">
    <name type="scientific">Terrabacter ginsenosidimutans</name>
    <dbReference type="NCBI Taxonomy" id="490575"/>
    <lineage>
        <taxon>Bacteria</taxon>
        <taxon>Bacillati</taxon>
        <taxon>Actinomycetota</taxon>
        <taxon>Actinomycetes</taxon>
        <taxon>Micrococcales</taxon>
        <taxon>Intrasporangiaceae</taxon>
        <taxon>Terrabacter</taxon>
    </lineage>
</organism>
<name>A0ABP7DAH8_9MICO</name>
<dbReference type="PANTHER" id="PTHR43646">
    <property type="entry name" value="GLYCOSYLTRANSFERASE"/>
    <property type="match status" value="1"/>
</dbReference>
<evidence type="ECO:0000256" key="5">
    <source>
        <dbReference type="ARBA" id="ARBA00023136"/>
    </source>
</evidence>
<proteinExistence type="inferred from homology"/>
<evidence type="ECO:0000256" key="3">
    <source>
        <dbReference type="ARBA" id="ARBA00022676"/>
    </source>
</evidence>